<keyword evidence="5 10" id="KW-0829">Tyrosine-protein kinase</keyword>
<dbReference type="InterPro" id="IPR008266">
    <property type="entry name" value="Tyr_kinase_AS"/>
</dbReference>
<keyword evidence="8" id="KW-0727">SH2 domain</keyword>
<dbReference type="EC" id="2.7.10.2" evidence="10"/>
<dbReference type="PRINTS" id="PR00401">
    <property type="entry name" value="SH2DOMAIN"/>
</dbReference>
<feature type="compositionally biased region" description="Polar residues" evidence="11">
    <location>
        <begin position="8"/>
        <end position="19"/>
    </location>
</feature>
<dbReference type="GO" id="GO:0004715">
    <property type="term" value="F:non-membrane spanning protein tyrosine kinase activity"/>
    <property type="evidence" value="ECO:0007669"/>
    <property type="project" value="UniProtKB-EC"/>
</dbReference>
<reference evidence="14" key="1">
    <citation type="journal article" date="2020" name="Nat. Ecol. Evol.">
        <title>Deeply conserved synteny resolves early events in vertebrate evolution.</title>
        <authorList>
            <person name="Simakov O."/>
            <person name="Marletaz F."/>
            <person name="Yue J.X."/>
            <person name="O'Connell B."/>
            <person name="Jenkins J."/>
            <person name="Brandt A."/>
            <person name="Calef R."/>
            <person name="Tung C.H."/>
            <person name="Huang T.K."/>
            <person name="Schmutz J."/>
            <person name="Satoh N."/>
            <person name="Yu J.K."/>
            <person name="Putnam N.H."/>
            <person name="Green R.E."/>
            <person name="Rokhsar D.S."/>
        </authorList>
    </citation>
    <scope>NUCLEOTIDE SEQUENCE [LARGE SCALE GENOMIC DNA]</scope>
    <source>
        <strain evidence="14">S238N-H82</strain>
    </source>
</reference>
<dbReference type="Proteomes" id="UP000001554">
    <property type="component" value="Chromosome 12"/>
</dbReference>
<dbReference type="KEGG" id="bfo:118426955"/>
<feature type="region of interest" description="Disordered" evidence="11">
    <location>
        <begin position="722"/>
        <end position="771"/>
    </location>
</feature>
<keyword evidence="4 9" id="KW-0067">ATP-binding</keyword>
<dbReference type="FunFam" id="1.10.510.10:FF:000521">
    <property type="entry name" value="Tyrosine-protein kinase pr2"/>
    <property type="match status" value="1"/>
</dbReference>
<dbReference type="InterPro" id="IPR036860">
    <property type="entry name" value="SH2_dom_sf"/>
</dbReference>
<dbReference type="OrthoDB" id="67310at2759"/>
<dbReference type="PRINTS" id="PR00109">
    <property type="entry name" value="TYRKINASE"/>
</dbReference>
<dbReference type="InterPro" id="IPR011009">
    <property type="entry name" value="Kinase-like_dom_sf"/>
</dbReference>
<feature type="domain" description="SH2" evidence="12">
    <location>
        <begin position="559"/>
        <end position="651"/>
    </location>
</feature>
<dbReference type="InterPro" id="IPR002110">
    <property type="entry name" value="Ankyrin_rpt"/>
</dbReference>
<dbReference type="AlphaFoldDB" id="A0A9J7N756"/>
<dbReference type="InterPro" id="IPR001245">
    <property type="entry name" value="Ser-Thr/Tyr_kinase_cat_dom"/>
</dbReference>
<dbReference type="InterPro" id="IPR036770">
    <property type="entry name" value="Ankyrin_rpt-contain_sf"/>
</dbReference>
<dbReference type="SUPFAM" id="SSF55550">
    <property type="entry name" value="SH2 domain"/>
    <property type="match status" value="2"/>
</dbReference>
<dbReference type="CDD" id="cd05060">
    <property type="entry name" value="PTKc_Syk_like"/>
    <property type="match status" value="1"/>
</dbReference>
<keyword evidence="3 10" id="KW-0418">Kinase</keyword>
<gene>
    <name evidence="15" type="primary">LOC118426955</name>
</gene>
<keyword evidence="7" id="KW-0040">ANK repeat</keyword>
<feature type="compositionally biased region" description="Pro residues" evidence="11">
    <location>
        <begin position="747"/>
        <end position="765"/>
    </location>
</feature>
<dbReference type="SMART" id="SM00248">
    <property type="entry name" value="ANK"/>
    <property type="match status" value="7"/>
</dbReference>
<name>A0A9J7N756_BRAFL</name>
<protein>
    <recommendedName>
        <fullName evidence="10">Tyrosine-protein kinase</fullName>
        <ecNumber evidence="10">2.7.10.2</ecNumber>
    </recommendedName>
</protein>
<dbReference type="PROSITE" id="PS00109">
    <property type="entry name" value="PROTEIN_KINASE_TYR"/>
    <property type="match status" value="1"/>
</dbReference>
<evidence type="ECO:0000256" key="8">
    <source>
        <dbReference type="PROSITE-ProRule" id="PRU00191"/>
    </source>
</evidence>
<dbReference type="PANTHER" id="PTHR24418">
    <property type="entry name" value="TYROSINE-PROTEIN KINASE"/>
    <property type="match status" value="1"/>
</dbReference>
<organism evidence="14 15">
    <name type="scientific">Branchiostoma floridae</name>
    <name type="common">Florida lancelet</name>
    <name type="synonym">Amphioxus</name>
    <dbReference type="NCBI Taxonomy" id="7739"/>
    <lineage>
        <taxon>Eukaryota</taxon>
        <taxon>Metazoa</taxon>
        <taxon>Chordata</taxon>
        <taxon>Cephalochordata</taxon>
        <taxon>Leptocardii</taxon>
        <taxon>Amphioxiformes</taxon>
        <taxon>Branchiostomatidae</taxon>
        <taxon>Branchiostoma</taxon>
    </lineage>
</organism>
<comment type="similarity">
    <text evidence="10">Belongs to the protein kinase superfamily. Tyr protein kinase family.</text>
</comment>
<dbReference type="Pfam" id="PF12796">
    <property type="entry name" value="Ank_2"/>
    <property type="match status" value="1"/>
</dbReference>
<dbReference type="PROSITE" id="PS50088">
    <property type="entry name" value="ANK_REPEAT"/>
    <property type="match status" value="1"/>
</dbReference>
<dbReference type="PROSITE" id="PS50297">
    <property type="entry name" value="ANK_REP_REGION"/>
    <property type="match status" value="1"/>
</dbReference>
<feature type="compositionally biased region" description="Pro residues" evidence="11">
    <location>
        <begin position="683"/>
        <end position="695"/>
    </location>
</feature>
<evidence type="ECO:0000313" key="15">
    <source>
        <dbReference type="RefSeq" id="XP_035692479.1"/>
    </source>
</evidence>
<evidence type="ECO:0000256" key="1">
    <source>
        <dbReference type="ARBA" id="ARBA00022679"/>
    </source>
</evidence>
<dbReference type="Gene3D" id="3.30.505.10">
    <property type="entry name" value="SH2 domain"/>
    <property type="match status" value="2"/>
</dbReference>
<dbReference type="GO" id="GO:0004713">
    <property type="term" value="F:protein tyrosine kinase activity"/>
    <property type="evidence" value="ECO:0000318"/>
    <property type="project" value="GO_Central"/>
</dbReference>
<dbReference type="InterPro" id="IPR020635">
    <property type="entry name" value="Tyr_kinase_cat_dom"/>
</dbReference>
<dbReference type="SUPFAM" id="SSF48403">
    <property type="entry name" value="Ankyrin repeat"/>
    <property type="match status" value="1"/>
</dbReference>
<dbReference type="OMA" id="RDPDYQN"/>
<evidence type="ECO:0000256" key="11">
    <source>
        <dbReference type="SAM" id="MobiDB-lite"/>
    </source>
</evidence>
<evidence type="ECO:0000256" key="4">
    <source>
        <dbReference type="ARBA" id="ARBA00022840"/>
    </source>
</evidence>
<dbReference type="PROSITE" id="PS50001">
    <property type="entry name" value="SH2"/>
    <property type="match status" value="2"/>
</dbReference>
<proteinExistence type="inferred from homology"/>
<dbReference type="GO" id="GO:0005886">
    <property type="term" value="C:plasma membrane"/>
    <property type="evidence" value="ECO:0000318"/>
    <property type="project" value="GO_Central"/>
</dbReference>
<dbReference type="RefSeq" id="XP_035692479.1">
    <property type="nucleotide sequence ID" value="XM_035836586.1"/>
</dbReference>
<accession>A0A9J7N756</accession>
<dbReference type="SMART" id="SM00252">
    <property type="entry name" value="SH2"/>
    <property type="match status" value="2"/>
</dbReference>
<dbReference type="InterPro" id="IPR050198">
    <property type="entry name" value="Non-receptor_tyrosine_kinases"/>
</dbReference>
<feature type="region of interest" description="Disordered" evidence="11">
    <location>
        <begin position="655"/>
        <end position="708"/>
    </location>
</feature>
<dbReference type="GeneID" id="118426955"/>
<evidence type="ECO:0000256" key="10">
    <source>
        <dbReference type="RuleBase" id="RU362096"/>
    </source>
</evidence>
<dbReference type="Pfam" id="PF00017">
    <property type="entry name" value="SH2"/>
    <property type="match status" value="2"/>
</dbReference>
<dbReference type="Pfam" id="PF07714">
    <property type="entry name" value="PK_Tyr_Ser-Thr"/>
    <property type="match status" value="1"/>
</dbReference>
<comment type="catalytic activity">
    <reaction evidence="6 10">
        <text>L-tyrosyl-[protein] + ATP = O-phospho-L-tyrosyl-[protein] + ADP + H(+)</text>
        <dbReference type="Rhea" id="RHEA:10596"/>
        <dbReference type="Rhea" id="RHEA-COMP:10136"/>
        <dbReference type="Rhea" id="RHEA-COMP:20101"/>
        <dbReference type="ChEBI" id="CHEBI:15378"/>
        <dbReference type="ChEBI" id="CHEBI:30616"/>
        <dbReference type="ChEBI" id="CHEBI:46858"/>
        <dbReference type="ChEBI" id="CHEBI:61978"/>
        <dbReference type="ChEBI" id="CHEBI:456216"/>
        <dbReference type="EC" id="2.7.10.2"/>
    </reaction>
</comment>
<dbReference type="PROSITE" id="PS00107">
    <property type="entry name" value="PROTEIN_KINASE_ATP"/>
    <property type="match status" value="1"/>
</dbReference>
<feature type="binding site" evidence="9">
    <location>
        <position position="818"/>
    </location>
    <ligand>
        <name>ATP</name>
        <dbReference type="ChEBI" id="CHEBI:30616"/>
    </ligand>
</feature>
<keyword evidence="2 9" id="KW-0547">Nucleotide-binding</keyword>
<evidence type="ECO:0000259" key="12">
    <source>
        <dbReference type="PROSITE" id="PS50001"/>
    </source>
</evidence>
<feature type="domain" description="Protein kinase" evidence="13">
    <location>
        <begin position="786"/>
        <end position="1049"/>
    </location>
</feature>
<dbReference type="Gene3D" id="1.10.510.10">
    <property type="entry name" value="Transferase(Phosphotransferase) domain 1"/>
    <property type="match status" value="1"/>
</dbReference>
<dbReference type="Gene3D" id="3.30.200.20">
    <property type="entry name" value="Phosphorylase Kinase, domain 1"/>
    <property type="match status" value="1"/>
</dbReference>
<feature type="region of interest" description="Disordered" evidence="11">
    <location>
        <begin position="1"/>
        <end position="44"/>
    </location>
</feature>
<sequence>MGERAELQNFSANSESNTDPDLYGAREDWYGTTSHPEVNNAKKPYNGKSVKEMLRELTLDDLMKKDQDKILEKDSDMMWFHGKITRDLASHILHQAGLIEGQFLVRESVTAPGDYVLSTVNKGQVFHFQIQNAGNLQFSIDDGPAFQGLDQFIQHYRKGSHGLPTKLVDPCKGNPPPSEARRYGPDTLLHLSAAEGDVMSVQAILGHSLCPDINARLLACAGNRTNICRILILSPSSVCREQDQHLSDPDPQSMCLLTGVIMTLFQLACAGNRTNTCRILILSPSSVCREQDQHLSDPDPQSMCLLTGVIMTLFQLACAGNRTNTCRILILSPSGVCREQDQHLSDPDPQSMCLLTGVIMTLLQLAFAGNRTNTCRILILNPSGVCREQDQHLSDPDPQSMCLLTGVIMTLLQLACAGNRTNTCRILILSPSCVCREQDQHLSDPDPQSMFVLTGVIMTLFQLACAGNRTNTCRILIQQAGAEPQDQCTTTGYVPLHEAAARGHVECVKLLLQLNAPCHPRNHNNETPVDLARRYGHAEVVEILESFKPLLPMTSTKEWLHSDMDRKAATEALKKFSNKDGCFLVRVSKKIAGAYVLTMSACKTTYNFEIKQKDNQWYYIDDGPLLDSLEHLVEYYKGRADGLPGKLVTPISVQDVLDPGPHHPPVARRDSDYTRRWSIGEPDMPPPGPLPPKPVKWPSSQPAGSDVDSHIDLKMMTGCSVDEEAPQQEAPPPPGPRRELQPKKKPVPIPSEPSPPPLQPKPQRPPMIRVEDGPDKAQKLIPRESLQLGRELGQGEFGSVLMGVWTSPDGREVPVALKTLRGEHIQHGEQEFLREARVMMGLDHFCIVQLIGVCLGPPMMMVQELVSMGSVLDYLLDYPQKVSLPDLKLWSAQIASGMMYLEEKRFVHRDLAARNILLACKDQLKISDFGLSRAVGAGSDYYKASAGGRWPVKWYAPESINYGTFSHASDVWSYGVTLWEMFSYGQQPYGDMTGAQVIQFIEEEGKRLSKPDKCPEKVYQIMLRCWSYEPSQRPTFQMLNTIFSADPEYGTHQIRHK</sequence>
<feature type="repeat" description="ANK" evidence="7">
    <location>
        <begin position="491"/>
        <end position="523"/>
    </location>
</feature>
<dbReference type="InterPro" id="IPR000719">
    <property type="entry name" value="Prot_kinase_dom"/>
</dbReference>
<evidence type="ECO:0000256" key="2">
    <source>
        <dbReference type="ARBA" id="ARBA00022741"/>
    </source>
</evidence>
<evidence type="ECO:0000256" key="5">
    <source>
        <dbReference type="ARBA" id="ARBA00023137"/>
    </source>
</evidence>
<evidence type="ECO:0000256" key="3">
    <source>
        <dbReference type="ARBA" id="ARBA00022777"/>
    </source>
</evidence>
<dbReference type="PROSITE" id="PS50011">
    <property type="entry name" value="PROTEIN_KINASE_DOM"/>
    <property type="match status" value="1"/>
</dbReference>
<dbReference type="InterPro" id="IPR000980">
    <property type="entry name" value="SH2"/>
</dbReference>
<evidence type="ECO:0000313" key="14">
    <source>
        <dbReference type="Proteomes" id="UP000001554"/>
    </source>
</evidence>
<evidence type="ECO:0000256" key="9">
    <source>
        <dbReference type="PROSITE-ProRule" id="PRU10141"/>
    </source>
</evidence>
<dbReference type="Gene3D" id="1.25.40.20">
    <property type="entry name" value="Ankyrin repeat-containing domain"/>
    <property type="match status" value="2"/>
</dbReference>
<reference evidence="15" key="2">
    <citation type="submission" date="2025-08" db="UniProtKB">
        <authorList>
            <consortium name="RefSeq"/>
        </authorList>
    </citation>
    <scope>IDENTIFICATION</scope>
    <source>
        <strain evidence="15">S238N-H82</strain>
        <tissue evidence="15">Testes</tissue>
    </source>
</reference>
<dbReference type="GO" id="GO:0005524">
    <property type="term" value="F:ATP binding"/>
    <property type="evidence" value="ECO:0007669"/>
    <property type="project" value="UniProtKB-UniRule"/>
</dbReference>
<dbReference type="SUPFAM" id="SSF56112">
    <property type="entry name" value="Protein kinase-like (PK-like)"/>
    <property type="match status" value="1"/>
</dbReference>
<keyword evidence="14" id="KW-1185">Reference proteome</keyword>
<evidence type="ECO:0000259" key="13">
    <source>
        <dbReference type="PROSITE" id="PS50011"/>
    </source>
</evidence>
<dbReference type="InterPro" id="IPR017441">
    <property type="entry name" value="Protein_kinase_ATP_BS"/>
</dbReference>
<evidence type="ECO:0000256" key="6">
    <source>
        <dbReference type="ARBA" id="ARBA00051245"/>
    </source>
</evidence>
<feature type="domain" description="SH2" evidence="12">
    <location>
        <begin position="79"/>
        <end position="171"/>
    </location>
</feature>
<keyword evidence="1 10" id="KW-0808">Transferase</keyword>
<dbReference type="SMART" id="SM00219">
    <property type="entry name" value="TyrKc"/>
    <property type="match status" value="1"/>
</dbReference>
<evidence type="ECO:0000256" key="7">
    <source>
        <dbReference type="PROSITE-ProRule" id="PRU00023"/>
    </source>
</evidence>